<proteinExistence type="predicted"/>
<comment type="caution">
    <text evidence="2">The sequence shown here is derived from an EMBL/GenBank/DDBJ whole genome shotgun (WGS) entry which is preliminary data.</text>
</comment>
<dbReference type="PROSITE" id="PS51186">
    <property type="entry name" value="GNAT"/>
    <property type="match status" value="1"/>
</dbReference>
<dbReference type="Proteomes" id="UP000245474">
    <property type="component" value="Unassembled WGS sequence"/>
</dbReference>
<evidence type="ECO:0000259" key="1">
    <source>
        <dbReference type="PROSITE" id="PS51186"/>
    </source>
</evidence>
<dbReference type="GO" id="GO:0016747">
    <property type="term" value="F:acyltransferase activity, transferring groups other than amino-acyl groups"/>
    <property type="evidence" value="ECO:0007669"/>
    <property type="project" value="InterPro"/>
</dbReference>
<evidence type="ECO:0000313" key="2">
    <source>
        <dbReference type="EMBL" id="PWG62439.1"/>
    </source>
</evidence>
<protein>
    <submittedName>
        <fullName evidence="2">N-acetyltransferase</fullName>
    </submittedName>
</protein>
<dbReference type="InterPro" id="IPR016181">
    <property type="entry name" value="Acyl_CoA_acyltransferase"/>
</dbReference>
<dbReference type="EMBL" id="QFFI01000019">
    <property type="protein sequence ID" value="PWG62439.1"/>
    <property type="molecule type" value="Genomic_DNA"/>
</dbReference>
<organism evidence="2 3">
    <name type="scientific">Sediminicurvatus halobius</name>
    <dbReference type="NCBI Taxonomy" id="2182432"/>
    <lineage>
        <taxon>Bacteria</taxon>
        <taxon>Pseudomonadati</taxon>
        <taxon>Pseudomonadota</taxon>
        <taxon>Gammaproteobacteria</taxon>
        <taxon>Chromatiales</taxon>
        <taxon>Ectothiorhodospiraceae</taxon>
        <taxon>Sediminicurvatus</taxon>
    </lineage>
</organism>
<reference evidence="2 3" key="1">
    <citation type="submission" date="2018-05" db="EMBL/GenBank/DDBJ databases">
        <title>Spiribacter halobius sp. nov., a moderately halophilic bacterium isolated from marine solar saltern.</title>
        <authorList>
            <person name="Zheng W.-S."/>
            <person name="Lu D.-C."/>
            <person name="Du Z.-J."/>
        </authorList>
    </citation>
    <scope>NUCLEOTIDE SEQUENCE [LARGE SCALE GENOMIC DNA]</scope>
    <source>
        <strain evidence="2 3">E85</strain>
    </source>
</reference>
<dbReference type="Gene3D" id="3.40.630.30">
    <property type="match status" value="1"/>
</dbReference>
<evidence type="ECO:0000313" key="3">
    <source>
        <dbReference type="Proteomes" id="UP000245474"/>
    </source>
</evidence>
<dbReference type="InterPro" id="IPR000182">
    <property type="entry name" value="GNAT_dom"/>
</dbReference>
<gene>
    <name evidence="2" type="ORF">DEM34_12385</name>
</gene>
<sequence>MESSMSEIRDINAAFEAWLDATEPATPPREDAADLRYRRYGQTVAALECESDYLVLCRIETDPAHRGQGSATALLDLLKALCDRYHVTLLGQAASHTDEGLDQQALLDWYARHGFTIDRERTAQPLVWYPERP</sequence>
<accession>A0A2U2N0D4</accession>
<name>A0A2U2N0D4_9GAMM</name>
<dbReference type="SUPFAM" id="SSF55729">
    <property type="entry name" value="Acyl-CoA N-acyltransferases (Nat)"/>
    <property type="match status" value="1"/>
</dbReference>
<dbReference type="OrthoDB" id="5795663at2"/>
<dbReference type="AlphaFoldDB" id="A0A2U2N0D4"/>
<keyword evidence="3" id="KW-1185">Reference proteome</keyword>
<feature type="domain" description="N-acetyltransferase" evidence="1">
    <location>
        <begin position="1"/>
        <end position="133"/>
    </location>
</feature>
<keyword evidence="2" id="KW-0808">Transferase</keyword>
<dbReference type="Pfam" id="PF13508">
    <property type="entry name" value="Acetyltransf_7"/>
    <property type="match status" value="1"/>
</dbReference>